<organism evidence="7 8">
    <name type="scientific">Sinanodonta woodiana</name>
    <name type="common">Chinese pond mussel</name>
    <name type="synonym">Anodonta woodiana</name>
    <dbReference type="NCBI Taxonomy" id="1069815"/>
    <lineage>
        <taxon>Eukaryota</taxon>
        <taxon>Metazoa</taxon>
        <taxon>Spiralia</taxon>
        <taxon>Lophotrochozoa</taxon>
        <taxon>Mollusca</taxon>
        <taxon>Bivalvia</taxon>
        <taxon>Autobranchia</taxon>
        <taxon>Heteroconchia</taxon>
        <taxon>Palaeoheterodonta</taxon>
        <taxon>Unionida</taxon>
        <taxon>Unionoidea</taxon>
        <taxon>Unionidae</taxon>
        <taxon>Unioninae</taxon>
        <taxon>Sinanodonta</taxon>
    </lineage>
</organism>
<evidence type="ECO:0000313" key="7">
    <source>
        <dbReference type="EMBL" id="KAL3886984.1"/>
    </source>
</evidence>
<keyword evidence="4 6" id="KW-1133">Transmembrane helix</keyword>
<dbReference type="Proteomes" id="UP001634394">
    <property type="component" value="Unassembled WGS sequence"/>
</dbReference>
<sequence length="277" mass="29893">MGCIQGLGKCIIVFFNILFIIFGFIFTAIGIFLFVGKDFIKQYLDVVKKALEQAATSTGQGSVTIDLDQIFTIFQSLAAAFLCFGIFMLVISFLGCCGACCKFKAALMIYAIVLAAILVGLIIVCAIFFANPSIYSAPLKKELKQGIQNEYKGLAGTNLVSMAWNVVMQNFQCCGVDSYSDFTGAKQWNDSMTLKAPFACCKTLPKGTSASDTDCGTAPDSTNSYYTTGCFQKIWDIAFGNTAIFAGTFAGLLSFMLILLVLSIVLFCEGKSNKVSP</sequence>
<accession>A0ABD3XL95</accession>
<feature type="transmembrane region" description="Helical" evidence="6">
    <location>
        <begin position="243"/>
        <end position="268"/>
    </location>
</feature>
<dbReference type="SUPFAM" id="SSF48652">
    <property type="entry name" value="Tetraspanin"/>
    <property type="match status" value="1"/>
</dbReference>
<comment type="subcellular location">
    <subcellularLocation>
        <location evidence="1 6">Membrane</location>
        <topology evidence="1 6">Multi-pass membrane protein</topology>
    </subcellularLocation>
</comment>
<dbReference type="PIRSF" id="PIRSF002419">
    <property type="entry name" value="Tetraspanin"/>
    <property type="match status" value="1"/>
</dbReference>
<keyword evidence="3 6" id="KW-0812">Transmembrane</keyword>
<dbReference type="CDD" id="cd03156">
    <property type="entry name" value="uroplakin_I_like_LEL"/>
    <property type="match status" value="1"/>
</dbReference>
<dbReference type="Pfam" id="PF00335">
    <property type="entry name" value="Tetraspanin"/>
    <property type="match status" value="1"/>
</dbReference>
<reference evidence="7 8" key="1">
    <citation type="submission" date="2024-11" db="EMBL/GenBank/DDBJ databases">
        <title>Chromosome-level genome assembly of the freshwater bivalve Anodonta woodiana.</title>
        <authorList>
            <person name="Chen X."/>
        </authorList>
    </citation>
    <scope>NUCLEOTIDE SEQUENCE [LARGE SCALE GENOMIC DNA]</scope>
    <source>
        <strain evidence="7">MN2024</strain>
        <tissue evidence="7">Gills</tissue>
    </source>
</reference>
<feature type="transmembrane region" description="Helical" evidence="6">
    <location>
        <begin position="12"/>
        <end position="35"/>
    </location>
</feature>
<evidence type="ECO:0000256" key="4">
    <source>
        <dbReference type="ARBA" id="ARBA00022989"/>
    </source>
</evidence>
<gene>
    <name evidence="7" type="ORF">ACJMK2_026940</name>
</gene>
<dbReference type="InterPro" id="IPR008952">
    <property type="entry name" value="Tetraspanin_EC2_sf"/>
</dbReference>
<evidence type="ECO:0000256" key="1">
    <source>
        <dbReference type="ARBA" id="ARBA00004141"/>
    </source>
</evidence>
<comment type="caution">
    <text evidence="7">The sequence shown here is derived from an EMBL/GenBank/DDBJ whole genome shotgun (WGS) entry which is preliminary data.</text>
</comment>
<dbReference type="GO" id="GO:0016020">
    <property type="term" value="C:membrane"/>
    <property type="evidence" value="ECO:0007669"/>
    <property type="project" value="UniProtKB-SubCell"/>
</dbReference>
<dbReference type="PANTHER" id="PTHR19282">
    <property type="entry name" value="TETRASPANIN"/>
    <property type="match status" value="1"/>
</dbReference>
<keyword evidence="5 6" id="KW-0472">Membrane</keyword>
<proteinExistence type="inferred from homology"/>
<dbReference type="PANTHER" id="PTHR19282:SF551">
    <property type="entry name" value="RE08073P-RELATED"/>
    <property type="match status" value="1"/>
</dbReference>
<evidence type="ECO:0000313" key="8">
    <source>
        <dbReference type="Proteomes" id="UP001634394"/>
    </source>
</evidence>
<dbReference type="EMBL" id="JBJQND010000002">
    <property type="protein sequence ID" value="KAL3886984.1"/>
    <property type="molecule type" value="Genomic_DNA"/>
</dbReference>
<dbReference type="AlphaFoldDB" id="A0ABD3XL95"/>
<keyword evidence="8" id="KW-1185">Reference proteome</keyword>
<evidence type="ECO:0000256" key="3">
    <source>
        <dbReference type="ARBA" id="ARBA00022692"/>
    </source>
</evidence>
<evidence type="ECO:0000256" key="5">
    <source>
        <dbReference type="ARBA" id="ARBA00023136"/>
    </source>
</evidence>
<dbReference type="InterPro" id="IPR018499">
    <property type="entry name" value="Tetraspanin/Peripherin"/>
</dbReference>
<feature type="transmembrane region" description="Helical" evidence="6">
    <location>
        <begin position="73"/>
        <end position="95"/>
    </location>
</feature>
<evidence type="ECO:0000256" key="6">
    <source>
        <dbReference type="RuleBase" id="RU361218"/>
    </source>
</evidence>
<protein>
    <recommendedName>
        <fullName evidence="6">Tetraspanin</fullName>
    </recommendedName>
</protein>
<name>A0ABD3XL95_SINWO</name>
<comment type="similarity">
    <text evidence="2 6">Belongs to the tetraspanin (TM4SF) family.</text>
</comment>
<dbReference type="Gene3D" id="1.10.1450.10">
    <property type="entry name" value="Tetraspanin"/>
    <property type="match status" value="1"/>
</dbReference>
<evidence type="ECO:0000256" key="2">
    <source>
        <dbReference type="ARBA" id="ARBA00006840"/>
    </source>
</evidence>
<feature type="transmembrane region" description="Helical" evidence="6">
    <location>
        <begin position="107"/>
        <end position="130"/>
    </location>
</feature>
<dbReference type="InterPro" id="IPR000301">
    <property type="entry name" value="Tetraspanin_animals"/>
</dbReference>